<feature type="compositionally biased region" description="Basic and acidic residues" evidence="1">
    <location>
        <begin position="98"/>
        <end position="113"/>
    </location>
</feature>
<evidence type="ECO:0000256" key="2">
    <source>
        <dbReference type="SAM" id="Phobius"/>
    </source>
</evidence>
<keyword evidence="2" id="KW-0472">Membrane</keyword>
<dbReference type="OrthoDB" id="6624682at2759"/>
<feature type="compositionally biased region" description="Basic and acidic residues" evidence="1">
    <location>
        <begin position="775"/>
        <end position="784"/>
    </location>
</feature>
<evidence type="ECO:0000256" key="1">
    <source>
        <dbReference type="SAM" id="MobiDB-lite"/>
    </source>
</evidence>
<feature type="region of interest" description="Disordered" evidence="1">
    <location>
        <begin position="329"/>
        <end position="383"/>
    </location>
</feature>
<protein>
    <submittedName>
        <fullName evidence="4">Uncharacterized protein LOC112466610 isoform X1</fullName>
    </submittedName>
</protein>
<evidence type="ECO:0000313" key="3">
    <source>
        <dbReference type="Proteomes" id="UP000504618"/>
    </source>
</evidence>
<dbReference type="GeneID" id="112466610"/>
<feature type="region of interest" description="Disordered" evidence="1">
    <location>
        <begin position="524"/>
        <end position="595"/>
    </location>
</feature>
<feature type="region of interest" description="Disordered" evidence="1">
    <location>
        <begin position="215"/>
        <end position="234"/>
    </location>
</feature>
<evidence type="ECO:0000313" key="4">
    <source>
        <dbReference type="RefSeq" id="XP_024890560.1"/>
    </source>
</evidence>
<feature type="compositionally biased region" description="Polar residues" evidence="1">
    <location>
        <begin position="524"/>
        <end position="558"/>
    </location>
</feature>
<dbReference type="AlphaFoldDB" id="A0A6J1RCQ5"/>
<sequence>MLLCSILRGALSASFGTVVQITIFLLQNSNISRVLASMPPGAEDEVILIEHLPGRRVHLQDFFWTGLEDAPPWVDPNQGLTYYETRTIVHTVTVYTPTDEKGPQDPISPHRPDTYNPECVTCIEPTPRLDDDEDQSIGVLIGDDPGPRYWLLTVLRPGEAVPPKVELRLARLYRAAFSRQQQRHLGLLSTDPRSRRDALLRGLINRKNIQERLGTSSQVRAPREEIPANTTEAQPSELTVGTIGNFSTRAGTEASVPSLQLVDNKYFSNVSQVKSMRMIEIPRPKKMLLPTFDIDATTDNNEKTAKDDFALKKIIKTLKGETKSLSIQNDESITVDPTHLGPDRVDDSGKQSPPELVPKLNTDSISGSRSNDNKNASANIRSRSRFADGSIPGVVKVRMQNTSVIEGGATRLIYSVHLDDKPVPAETAARDMALLSPQEVALELGAPVIIQSEPYLKESRPLALSRRRDAWLLIGAAGAGVVLLILVLTGLILAAKRKRAHSAVVAPPNKSILKKEREYAATTSGLDNAAFSTSETEVKTDGTSQRQTPRTLSRTPITPDTPDSLELGIHEVSSDDDEEPRKTRGSAPWGTQEHAVKKARASHGRMARANAMDRAGSPDSLTDHVETLESLENGYVKHKEESTASPRSYLSMPSCKQFPSMRSVEPLSRVLEPVMVRHLDIDSPELVRHDRDDNIDDTFLARTSSASKDPGAVGPIVWNLSKQIFSTEDSTTLKVMVHPKRISMECTVYHPDPWAAPGGDSTSCSRTPSASSEAETSRSKSRNDRRSRRSPSHVQRTHSRYSRRPEANPPTSGTYPSSSSTSSSNSPVATPTMEMKTRPRTSLPRRGLDEDIPETGQTESIHSRGAWGSRPLSAGPFHRPNLPEVDTRRILADSRLPPEDPAVPLIASIKKELEKFSPQ</sequence>
<organism evidence="3 4">
    <name type="scientific">Temnothorax curvispinosus</name>
    <dbReference type="NCBI Taxonomy" id="300111"/>
    <lineage>
        <taxon>Eukaryota</taxon>
        <taxon>Metazoa</taxon>
        <taxon>Ecdysozoa</taxon>
        <taxon>Arthropoda</taxon>
        <taxon>Hexapoda</taxon>
        <taxon>Insecta</taxon>
        <taxon>Pterygota</taxon>
        <taxon>Neoptera</taxon>
        <taxon>Endopterygota</taxon>
        <taxon>Hymenoptera</taxon>
        <taxon>Apocrita</taxon>
        <taxon>Aculeata</taxon>
        <taxon>Formicoidea</taxon>
        <taxon>Formicidae</taxon>
        <taxon>Myrmicinae</taxon>
        <taxon>Temnothorax</taxon>
    </lineage>
</organism>
<feature type="compositionally biased region" description="Basic residues" evidence="1">
    <location>
        <begin position="785"/>
        <end position="802"/>
    </location>
</feature>
<feature type="compositionally biased region" description="Polar residues" evidence="1">
    <location>
        <begin position="361"/>
        <end position="381"/>
    </location>
</feature>
<feature type="compositionally biased region" description="Low complexity" evidence="1">
    <location>
        <begin position="809"/>
        <end position="832"/>
    </location>
</feature>
<gene>
    <name evidence="4" type="primary">LOC112466610</name>
</gene>
<name>A0A6J1RCQ5_9HYME</name>
<dbReference type="RefSeq" id="XP_024890560.1">
    <property type="nucleotide sequence ID" value="XM_025034792.1"/>
</dbReference>
<feature type="transmembrane region" description="Helical" evidence="2">
    <location>
        <begin position="470"/>
        <end position="494"/>
    </location>
</feature>
<reference evidence="4" key="1">
    <citation type="submission" date="2025-08" db="UniProtKB">
        <authorList>
            <consortium name="RefSeq"/>
        </authorList>
    </citation>
    <scope>IDENTIFICATION</scope>
    <source>
        <tissue evidence="4">Whole body</tissue>
    </source>
</reference>
<keyword evidence="3" id="KW-1185">Reference proteome</keyword>
<dbReference type="Proteomes" id="UP000504618">
    <property type="component" value="Unplaced"/>
</dbReference>
<feature type="region of interest" description="Disordered" evidence="1">
    <location>
        <begin position="96"/>
        <end position="117"/>
    </location>
</feature>
<feature type="compositionally biased region" description="Low complexity" evidence="1">
    <location>
        <begin position="761"/>
        <end position="772"/>
    </location>
</feature>
<accession>A0A6J1RCQ5</accession>
<keyword evidence="2" id="KW-1133">Transmembrane helix</keyword>
<keyword evidence="2" id="KW-0812">Transmembrane</keyword>
<feature type="region of interest" description="Disordered" evidence="1">
    <location>
        <begin position="755"/>
        <end position="884"/>
    </location>
</feature>
<proteinExistence type="predicted"/>